<sequence>MHDDDLTKLAADLETELLNGATTVAILGATPTALRIIARLAATGLDTCIHGIYTDQCITASLRVPLRALHELRDPAIDVVVVADDADKQTLLQAALPHLTGTPKVLVAGYGHLAYRDPGYHRELAALLVPSLANGYPNTLPHLHQCLTNAARLGLNGVVAEFGMHKGGTTMFLSRIIEQLGVDWPVIGFDTFTGFPARRSPLDMYDHPDCVFTDLDAVRRYFTGRNVDIVAGDITATAGRLDTEDLVCTFIDTDNYTPARAAITIVQERTVVGGAIVFDHFTGVDRFRYTLGERIAALPLLEDPRYFHLHGTGVFYRQR</sequence>
<comment type="caution">
    <text evidence="1">The sequence shown here is derived from an EMBL/GenBank/DDBJ whole genome shotgun (WGS) entry which is preliminary data.</text>
</comment>
<dbReference type="GO" id="GO:0032259">
    <property type="term" value="P:methylation"/>
    <property type="evidence" value="ECO:0007669"/>
    <property type="project" value="UniProtKB-KW"/>
</dbReference>
<accession>A0ABW4A1R7</accession>
<keyword evidence="2" id="KW-1185">Reference proteome</keyword>
<dbReference type="InterPro" id="IPR008884">
    <property type="entry name" value="TylF_MeTrfase"/>
</dbReference>
<evidence type="ECO:0000313" key="1">
    <source>
        <dbReference type="EMBL" id="MFD1364388.1"/>
    </source>
</evidence>
<organism evidence="1 2">
    <name type="scientific">Actinoplanes sichuanensis</name>
    <dbReference type="NCBI Taxonomy" id="512349"/>
    <lineage>
        <taxon>Bacteria</taxon>
        <taxon>Bacillati</taxon>
        <taxon>Actinomycetota</taxon>
        <taxon>Actinomycetes</taxon>
        <taxon>Micromonosporales</taxon>
        <taxon>Micromonosporaceae</taxon>
        <taxon>Actinoplanes</taxon>
    </lineage>
</organism>
<dbReference type="Gene3D" id="3.40.50.150">
    <property type="entry name" value="Vaccinia Virus protein VP39"/>
    <property type="match status" value="1"/>
</dbReference>
<gene>
    <name evidence="1" type="ORF">ACFQ5G_03405</name>
</gene>
<keyword evidence="1" id="KW-0808">Transferase</keyword>
<evidence type="ECO:0000313" key="2">
    <source>
        <dbReference type="Proteomes" id="UP001597183"/>
    </source>
</evidence>
<dbReference type="InterPro" id="IPR029063">
    <property type="entry name" value="SAM-dependent_MTases_sf"/>
</dbReference>
<dbReference type="RefSeq" id="WP_317791669.1">
    <property type="nucleotide sequence ID" value="NZ_AP028461.1"/>
</dbReference>
<protein>
    <submittedName>
        <fullName evidence="1">TylF/MycF/NovP-related O-methyltransferase</fullName>
        <ecNumber evidence="1">2.1.1.-</ecNumber>
    </submittedName>
</protein>
<dbReference type="GO" id="GO:0008168">
    <property type="term" value="F:methyltransferase activity"/>
    <property type="evidence" value="ECO:0007669"/>
    <property type="project" value="UniProtKB-KW"/>
</dbReference>
<keyword evidence="1" id="KW-0489">Methyltransferase</keyword>
<dbReference type="EMBL" id="JBHTMK010000005">
    <property type="protein sequence ID" value="MFD1364388.1"/>
    <property type="molecule type" value="Genomic_DNA"/>
</dbReference>
<name>A0ABW4A1R7_9ACTN</name>
<dbReference type="SUPFAM" id="SSF53335">
    <property type="entry name" value="S-adenosyl-L-methionine-dependent methyltransferases"/>
    <property type="match status" value="1"/>
</dbReference>
<dbReference type="EC" id="2.1.1.-" evidence="1"/>
<reference evidence="2" key="1">
    <citation type="journal article" date="2019" name="Int. J. Syst. Evol. Microbiol.">
        <title>The Global Catalogue of Microorganisms (GCM) 10K type strain sequencing project: providing services to taxonomists for standard genome sequencing and annotation.</title>
        <authorList>
            <consortium name="The Broad Institute Genomics Platform"/>
            <consortium name="The Broad Institute Genome Sequencing Center for Infectious Disease"/>
            <person name="Wu L."/>
            <person name="Ma J."/>
        </authorList>
    </citation>
    <scope>NUCLEOTIDE SEQUENCE [LARGE SCALE GENOMIC DNA]</scope>
    <source>
        <strain evidence="2">CCM 7526</strain>
    </source>
</reference>
<proteinExistence type="predicted"/>
<dbReference type="Pfam" id="PF05711">
    <property type="entry name" value="TylF"/>
    <property type="match status" value="1"/>
</dbReference>
<dbReference type="Proteomes" id="UP001597183">
    <property type="component" value="Unassembled WGS sequence"/>
</dbReference>